<protein>
    <submittedName>
        <fullName evidence="7">Type II secretion system protein G</fullName>
    </submittedName>
</protein>
<evidence type="ECO:0000256" key="4">
    <source>
        <dbReference type="ARBA" id="ARBA00022989"/>
    </source>
</evidence>
<keyword evidence="4 6" id="KW-1133">Transmembrane helix</keyword>
<evidence type="ECO:0000256" key="2">
    <source>
        <dbReference type="ARBA" id="ARBA00022481"/>
    </source>
</evidence>
<dbReference type="Gene3D" id="3.30.700.10">
    <property type="entry name" value="Glycoprotein, Type 4 Pilin"/>
    <property type="match status" value="1"/>
</dbReference>
<dbReference type="GO" id="GO:0016020">
    <property type="term" value="C:membrane"/>
    <property type="evidence" value="ECO:0007669"/>
    <property type="project" value="UniProtKB-SubCell"/>
</dbReference>
<dbReference type="PANTHER" id="PTHR30093">
    <property type="entry name" value="GENERAL SECRETION PATHWAY PROTEIN G"/>
    <property type="match status" value="1"/>
</dbReference>
<evidence type="ECO:0000313" key="8">
    <source>
        <dbReference type="Proteomes" id="UP000034492"/>
    </source>
</evidence>
<evidence type="ECO:0000313" key="7">
    <source>
        <dbReference type="EMBL" id="KKQ09080.1"/>
    </source>
</evidence>
<dbReference type="PRINTS" id="PR00813">
    <property type="entry name" value="BCTERIALGSPG"/>
</dbReference>
<dbReference type="Proteomes" id="UP000034492">
    <property type="component" value="Unassembled WGS sequence"/>
</dbReference>
<name>A0A0G0F6D2_9BACT</name>
<dbReference type="InterPro" id="IPR012902">
    <property type="entry name" value="N_methyl_site"/>
</dbReference>
<dbReference type="PROSITE" id="PS00409">
    <property type="entry name" value="PROKAR_NTER_METHYL"/>
    <property type="match status" value="1"/>
</dbReference>
<dbReference type="SUPFAM" id="SSF54523">
    <property type="entry name" value="Pili subunits"/>
    <property type="match status" value="1"/>
</dbReference>
<organism evidence="7 8">
    <name type="scientific">Candidatus Daviesbacteria bacterium GW2011_GWB1_36_5</name>
    <dbReference type="NCBI Taxonomy" id="1618426"/>
    <lineage>
        <taxon>Bacteria</taxon>
        <taxon>Candidatus Daviesiibacteriota</taxon>
    </lineage>
</organism>
<keyword evidence="5 6" id="KW-0472">Membrane</keyword>
<accession>A0A0G0F6D2</accession>
<keyword evidence="2" id="KW-0488">Methylation</keyword>
<dbReference type="NCBIfam" id="TIGR02532">
    <property type="entry name" value="IV_pilin_GFxxxE"/>
    <property type="match status" value="1"/>
</dbReference>
<dbReference type="Pfam" id="PF07963">
    <property type="entry name" value="N_methyl"/>
    <property type="match status" value="1"/>
</dbReference>
<comment type="caution">
    <text evidence="7">The sequence shown here is derived from an EMBL/GenBank/DDBJ whole genome shotgun (WGS) entry which is preliminary data.</text>
</comment>
<sequence>MMIKLNSNKGFTLIELLVAISIIAIISAVGFTSFNAAQIRGRDAKRKQDLRAISVALEIYRQKNGRYPCTNDLVNQGWQNSTNSSASFWLTDAARVDFPFCGSAAFNTNYINQLPIDPSNNSGSTAWDGAYGYSYFSRGDCASPYNIPGNWYYLVTRLENAQDPDAKASQNLKKCDGNIVDRGYPGVFVIIGGL</sequence>
<dbReference type="EMBL" id="LBSA01000017">
    <property type="protein sequence ID" value="KKQ09080.1"/>
    <property type="molecule type" value="Genomic_DNA"/>
</dbReference>
<proteinExistence type="predicted"/>
<dbReference type="GO" id="GO:0015628">
    <property type="term" value="P:protein secretion by the type II secretion system"/>
    <property type="evidence" value="ECO:0007669"/>
    <property type="project" value="InterPro"/>
</dbReference>
<gene>
    <name evidence="7" type="ORF">US19_C0017G0025</name>
</gene>
<keyword evidence="3 6" id="KW-0812">Transmembrane</keyword>
<evidence type="ECO:0000256" key="3">
    <source>
        <dbReference type="ARBA" id="ARBA00022692"/>
    </source>
</evidence>
<dbReference type="InterPro" id="IPR000983">
    <property type="entry name" value="Bac_GSPG_pilin"/>
</dbReference>
<evidence type="ECO:0000256" key="1">
    <source>
        <dbReference type="ARBA" id="ARBA00004167"/>
    </source>
</evidence>
<evidence type="ECO:0000256" key="5">
    <source>
        <dbReference type="ARBA" id="ARBA00023136"/>
    </source>
</evidence>
<dbReference type="AlphaFoldDB" id="A0A0G0F6D2"/>
<evidence type="ECO:0000256" key="6">
    <source>
        <dbReference type="SAM" id="Phobius"/>
    </source>
</evidence>
<dbReference type="PANTHER" id="PTHR30093:SF44">
    <property type="entry name" value="TYPE II SECRETION SYSTEM CORE PROTEIN G"/>
    <property type="match status" value="1"/>
</dbReference>
<dbReference type="GO" id="GO:0015627">
    <property type="term" value="C:type II protein secretion system complex"/>
    <property type="evidence" value="ECO:0007669"/>
    <property type="project" value="InterPro"/>
</dbReference>
<reference evidence="7 8" key="1">
    <citation type="journal article" date="2015" name="Nature">
        <title>rRNA introns, odd ribosomes, and small enigmatic genomes across a large radiation of phyla.</title>
        <authorList>
            <person name="Brown C.T."/>
            <person name="Hug L.A."/>
            <person name="Thomas B.C."/>
            <person name="Sharon I."/>
            <person name="Castelle C.J."/>
            <person name="Singh A."/>
            <person name="Wilkins M.J."/>
            <person name="Williams K.H."/>
            <person name="Banfield J.F."/>
        </authorList>
    </citation>
    <scope>NUCLEOTIDE SEQUENCE [LARGE SCALE GENOMIC DNA]</scope>
</reference>
<dbReference type="InterPro" id="IPR045584">
    <property type="entry name" value="Pilin-like"/>
</dbReference>
<feature type="transmembrane region" description="Helical" evidence="6">
    <location>
        <begin position="12"/>
        <end position="37"/>
    </location>
</feature>
<comment type="subcellular location">
    <subcellularLocation>
        <location evidence="1">Membrane</location>
        <topology evidence="1">Single-pass membrane protein</topology>
    </subcellularLocation>
</comment>